<comment type="caution">
    <text evidence="3">The sequence shown here is derived from an EMBL/GenBank/DDBJ whole genome shotgun (WGS) entry which is preliminary data.</text>
</comment>
<keyword evidence="2" id="KW-0812">Transmembrane</keyword>
<dbReference type="AlphaFoldDB" id="A0A9P4J215"/>
<reference evidence="3" key="1">
    <citation type="journal article" date="2020" name="Stud. Mycol.">
        <title>101 Dothideomycetes genomes: a test case for predicting lifestyles and emergence of pathogens.</title>
        <authorList>
            <person name="Haridas S."/>
            <person name="Albert R."/>
            <person name="Binder M."/>
            <person name="Bloem J."/>
            <person name="Labutti K."/>
            <person name="Salamov A."/>
            <person name="Andreopoulos B."/>
            <person name="Baker S."/>
            <person name="Barry K."/>
            <person name="Bills G."/>
            <person name="Bluhm B."/>
            <person name="Cannon C."/>
            <person name="Castanera R."/>
            <person name="Culley D."/>
            <person name="Daum C."/>
            <person name="Ezra D."/>
            <person name="Gonzalez J."/>
            <person name="Henrissat B."/>
            <person name="Kuo A."/>
            <person name="Liang C."/>
            <person name="Lipzen A."/>
            <person name="Lutzoni F."/>
            <person name="Magnuson J."/>
            <person name="Mondo S."/>
            <person name="Nolan M."/>
            <person name="Ohm R."/>
            <person name="Pangilinan J."/>
            <person name="Park H.-J."/>
            <person name="Ramirez L."/>
            <person name="Alfaro M."/>
            <person name="Sun H."/>
            <person name="Tritt A."/>
            <person name="Yoshinaga Y."/>
            <person name="Zwiers L.-H."/>
            <person name="Turgeon B."/>
            <person name="Goodwin S."/>
            <person name="Spatafora J."/>
            <person name="Crous P."/>
            <person name="Grigoriev I."/>
        </authorList>
    </citation>
    <scope>NUCLEOTIDE SEQUENCE</scope>
    <source>
        <strain evidence="3">CBS 260.36</strain>
    </source>
</reference>
<feature type="region of interest" description="Disordered" evidence="1">
    <location>
        <begin position="322"/>
        <end position="373"/>
    </location>
</feature>
<keyword evidence="2" id="KW-0472">Membrane</keyword>
<protein>
    <recommendedName>
        <fullName evidence="5">Extracellular membrane protein CFEM domain-containing protein</fullName>
    </recommendedName>
</protein>
<feature type="region of interest" description="Disordered" evidence="1">
    <location>
        <begin position="532"/>
        <end position="616"/>
    </location>
</feature>
<evidence type="ECO:0000256" key="2">
    <source>
        <dbReference type="SAM" id="Phobius"/>
    </source>
</evidence>
<evidence type="ECO:0000313" key="3">
    <source>
        <dbReference type="EMBL" id="KAF2154027.1"/>
    </source>
</evidence>
<keyword evidence="4" id="KW-1185">Reference proteome</keyword>
<feature type="transmembrane region" description="Helical" evidence="2">
    <location>
        <begin position="192"/>
        <end position="217"/>
    </location>
</feature>
<feature type="compositionally biased region" description="Polar residues" evidence="1">
    <location>
        <begin position="337"/>
        <end position="347"/>
    </location>
</feature>
<keyword evidence="2" id="KW-1133">Transmembrane helix</keyword>
<feature type="region of interest" description="Disordered" evidence="1">
    <location>
        <begin position="445"/>
        <end position="472"/>
    </location>
</feature>
<dbReference type="OrthoDB" id="3946741at2759"/>
<name>A0A9P4J215_9PEZI</name>
<proteinExistence type="predicted"/>
<accession>A0A9P4J215</accession>
<dbReference type="EMBL" id="ML996084">
    <property type="protein sequence ID" value="KAF2154027.1"/>
    <property type="molecule type" value="Genomic_DNA"/>
</dbReference>
<feature type="compositionally biased region" description="Acidic residues" evidence="1">
    <location>
        <begin position="557"/>
        <end position="568"/>
    </location>
</feature>
<evidence type="ECO:0000256" key="1">
    <source>
        <dbReference type="SAM" id="MobiDB-lite"/>
    </source>
</evidence>
<gene>
    <name evidence="3" type="ORF">K461DRAFT_277093</name>
</gene>
<feature type="region of interest" description="Disordered" evidence="1">
    <location>
        <begin position="125"/>
        <end position="185"/>
    </location>
</feature>
<dbReference type="Proteomes" id="UP000799439">
    <property type="component" value="Unassembled WGS sequence"/>
</dbReference>
<feature type="compositionally biased region" description="Polar residues" evidence="1">
    <location>
        <begin position="592"/>
        <end position="614"/>
    </location>
</feature>
<feature type="region of interest" description="Disordered" evidence="1">
    <location>
        <begin position="224"/>
        <end position="263"/>
    </location>
</feature>
<evidence type="ECO:0008006" key="5">
    <source>
        <dbReference type="Google" id="ProtNLM"/>
    </source>
</evidence>
<feature type="compositionally biased region" description="Basic and acidic residues" evidence="1">
    <location>
        <begin position="225"/>
        <end position="257"/>
    </location>
</feature>
<evidence type="ECO:0000313" key="4">
    <source>
        <dbReference type="Proteomes" id="UP000799439"/>
    </source>
</evidence>
<sequence length="650" mass="68887">MPYLPNRRRDAIPLPSTLNGRIALCAQPCLVNYVNQYWVPQPCANSSSSGLDCLCDNYSQTGYALGEIALQCVSGYCAQPSSNQLAQARDLCASQPGAVPPTHSSVLVSVSVILTNTDSSSALATRSSQSVSSSTLPGGGVTTTAASPAAMPTMSEIPASRSGTSSATATTAAATPTGTTAQSGSSLTTAQAAGIAVGAFGGLGLAVSLIFCCLCCWRRKKKNKAKGEEGKTKRSKKQLAEDHAQKKEVSKKPAHGETHRRHSYDFRCASTPRLAHLAPQGNAGNNAFVRTYGPAPDPFVAHGSGIQDTGLGYHAFAIASQDRQARNGAAPEISGPVPNSRTPSPYSIRSERTTSRLLPSKRPAETTQATTSRPFSVTSRYTVFEEDQIAHNAQPPSIPAIYQTDRIIGSGECRQAPQVVDVKPPLARRRSMRTIRNLKLKLTIPPNDEAEPSQLSASGTATGRGLKSANVLPSSSRRLHIASPTSAPFPSAGSNMSYLPSYYMSSDSRTPDIPLKSPARLYQNSWPIAPPQPAKFYSKAPRQPRLSKGSDTTFESVDPDEVTPPEETEEKKLNGGCSSPITDLRYPKIPRSANQSCPRSPPILSSRTGTTPQTPVIPLAVRSLKTNKVGLGLAAIPQPSSRKKGFKALP</sequence>
<organism evidence="3 4">
    <name type="scientific">Myriangium duriaei CBS 260.36</name>
    <dbReference type="NCBI Taxonomy" id="1168546"/>
    <lineage>
        <taxon>Eukaryota</taxon>
        <taxon>Fungi</taxon>
        <taxon>Dikarya</taxon>
        <taxon>Ascomycota</taxon>
        <taxon>Pezizomycotina</taxon>
        <taxon>Dothideomycetes</taxon>
        <taxon>Dothideomycetidae</taxon>
        <taxon>Myriangiales</taxon>
        <taxon>Myriangiaceae</taxon>
        <taxon>Myriangium</taxon>
    </lineage>
</organism>